<protein>
    <recommendedName>
        <fullName evidence="2">Calponin-homology (CH) domain-containing protein</fullName>
    </recommendedName>
</protein>
<reference evidence="3" key="1">
    <citation type="submission" date="2020-11" db="EMBL/GenBank/DDBJ databases">
        <authorList>
            <person name="Tran Van P."/>
        </authorList>
    </citation>
    <scope>NUCLEOTIDE SEQUENCE</scope>
</reference>
<dbReference type="InterPro" id="IPR050540">
    <property type="entry name" value="F-actin_Monoox_Mical"/>
</dbReference>
<gene>
    <name evidence="3" type="ORF">NMOB1V02_LOCUS12639</name>
</gene>
<dbReference type="CDD" id="cd22198">
    <property type="entry name" value="CH_MICAL_EHBP-like"/>
    <property type="match status" value="1"/>
</dbReference>
<dbReference type="AlphaFoldDB" id="A0A7R9C3M1"/>
<name>A0A7R9C3M1_9CRUS</name>
<evidence type="ECO:0000313" key="4">
    <source>
        <dbReference type="Proteomes" id="UP000678499"/>
    </source>
</evidence>
<dbReference type="InterPro" id="IPR001715">
    <property type="entry name" value="CH_dom"/>
</dbReference>
<dbReference type="Proteomes" id="UP000678499">
    <property type="component" value="Unassembled WGS sequence"/>
</dbReference>
<dbReference type="PANTHER" id="PTHR23167">
    <property type="entry name" value="CALPONIN HOMOLOGY DOMAIN-CONTAINING PROTEIN DDB_G0272472-RELATED"/>
    <property type="match status" value="1"/>
</dbReference>
<evidence type="ECO:0000313" key="3">
    <source>
        <dbReference type="EMBL" id="CAD7285037.1"/>
    </source>
</evidence>
<sequence length="251" mass="27788">HRLFPLHRFENEGALCTRVDTIANDKDRVTDSVVHPNALLEWLKKQVEPYGDILTVNDMCLSFKNGMALCCIIHRYRPNLVNVRNLDPENAAGNNQLAFDLLEDEMGIPPVMTGAEMAKCDVPDKLTMVSYLSQVYESFRREIPHVVRSLELESAGSLDSIPDTASGKRVSTPGQRLSLLNKISRYSSQQQHASRSAKLIDRASSGELFSPPSTSQPTLNSSKKARKRRSGVGKDIVSDLMSLATSVASLF</sequence>
<dbReference type="SUPFAM" id="SSF47576">
    <property type="entry name" value="Calponin-homology domain, CH-domain"/>
    <property type="match status" value="1"/>
</dbReference>
<evidence type="ECO:0000259" key="2">
    <source>
        <dbReference type="PROSITE" id="PS50021"/>
    </source>
</evidence>
<keyword evidence="4" id="KW-1185">Reference proteome</keyword>
<evidence type="ECO:0000256" key="1">
    <source>
        <dbReference type="SAM" id="MobiDB-lite"/>
    </source>
</evidence>
<dbReference type="EMBL" id="CAJPEX010011256">
    <property type="protein sequence ID" value="CAG0925189.1"/>
    <property type="molecule type" value="Genomic_DNA"/>
</dbReference>
<dbReference type="PROSITE" id="PS50021">
    <property type="entry name" value="CH"/>
    <property type="match status" value="1"/>
</dbReference>
<feature type="compositionally biased region" description="Polar residues" evidence="1">
    <location>
        <begin position="211"/>
        <end position="222"/>
    </location>
</feature>
<accession>A0A7R9C3M1</accession>
<proteinExistence type="predicted"/>
<dbReference type="InterPro" id="IPR036872">
    <property type="entry name" value="CH_dom_sf"/>
</dbReference>
<dbReference type="OrthoDB" id="10017054at2759"/>
<dbReference type="SMART" id="SM00033">
    <property type="entry name" value="CH"/>
    <property type="match status" value="1"/>
</dbReference>
<dbReference type="Pfam" id="PF00307">
    <property type="entry name" value="CH"/>
    <property type="match status" value="1"/>
</dbReference>
<organism evidence="3">
    <name type="scientific">Notodromas monacha</name>
    <dbReference type="NCBI Taxonomy" id="399045"/>
    <lineage>
        <taxon>Eukaryota</taxon>
        <taxon>Metazoa</taxon>
        <taxon>Ecdysozoa</taxon>
        <taxon>Arthropoda</taxon>
        <taxon>Crustacea</taxon>
        <taxon>Oligostraca</taxon>
        <taxon>Ostracoda</taxon>
        <taxon>Podocopa</taxon>
        <taxon>Podocopida</taxon>
        <taxon>Cypridocopina</taxon>
        <taxon>Cypridoidea</taxon>
        <taxon>Cyprididae</taxon>
        <taxon>Notodromas</taxon>
    </lineage>
</organism>
<dbReference type="Gene3D" id="1.10.418.10">
    <property type="entry name" value="Calponin-like domain"/>
    <property type="match status" value="1"/>
</dbReference>
<feature type="region of interest" description="Disordered" evidence="1">
    <location>
        <begin position="205"/>
        <end position="231"/>
    </location>
</feature>
<dbReference type="EMBL" id="OA893293">
    <property type="protein sequence ID" value="CAD7285037.1"/>
    <property type="molecule type" value="Genomic_DNA"/>
</dbReference>
<feature type="domain" description="Calponin-homology (CH)" evidence="2">
    <location>
        <begin position="33"/>
        <end position="137"/>
    </location>
</feature>
<feature type="non-terminal residue" evidence="3">
    <location>
        <position position="251"/>
    </location>
</feature>
<dbReference type="PANTHER" id="PTHR23167:SF54">
    <property type="entry name" value="[F-ACTIN]-MONOOXYGENASE MICAL"/>
    <property type="match status" value="1"/>
</dbReference>